<evidence type="ECO:0000313" key="2">
    <source>
        <dbReference type="EMBL" id="MFB9752552.1"/>
    </source>
</evidence>
<reference evidence="2 3" key="1">
    <citation type="submission" date="2024-09" db="EMBL/GenBank/DDBJ databases">
        <authorList>
            <person name="Sun Q."/>
            <person name="Mori K."/>
        </authorList>
    </citation>
    <scope>NUCLEOTIDE SEQUENCE [LARGE SCALE GENOMIC DNA]</scope>
    <source>
        <strain evidence="2 3">JCM 12520</strain>
    </source>
</reference>
<proteinExistence type="predicted"/>
<name>A0ABV5VW50_9BACL</name>
<feature type="coiled-coil region" evidence="1">
    <location>
        <begin position="156"/>
        <end position="211"/>
    </location>
</feature>
<keyword evidence="3" id="KW-1185">Reference proteome</keyword>
<comment type="caution">
    <text evidence="2">The sequence shown here is derived from an EMBL/GenBank/DDBJ whole genome shotgun (WGS) entry which is preliminary data.</text>
</comment>
<dbReference type="RefSeq" id="WP_379117739.1">
    <property type="nucleotide sequence ID" value="NZ_JBHMAG010000011.1"/>
</dbReference>
<protein>
    <recommendedName>
        <fullName evidence="4">KfrA N-terminal DNA-binding domain-containing protein</fullName>
    </recommendedName>
</protein>
<dbReference type="Proteomes" id="UP001589619">
    <property type="component" value="Unassembled WGS sequence"/>
</dbReference>
<evidence type="ECO:0008006" key="4">
    <source>
        <dbReference type="Google" id="ProtNLM"/>
    </source>
</evidence>
<gene>
    <name evidence="2" type="ORF">ACFFNY_13380</name>
</gene>
<sequence>MPTVSHIHRDAAQRIRWDLLSALGTENVPNQWMHFMATVRRHLPEVLSRGRPSRQAIEASVIGALGFTSWRELLEAPVDQGGLALNWSTWRQWSRAWAVISERPALQGEPLSAAEVNRMASQAKAEGLAFPDDPEALGALQEALTQRRAAARAETQQGMRERIEALEALLVETRADRDGLRDELQEAERRQEAAEQEAATLRDELQAMRQRSLWQRLRAVFTP</sequence>
<dbReference type="EMBL" id="JBHMAG010000011">
    <property type="protein sequence ID" value="MFB9752552.1"/>
    <property type="molecule type" value="Genomic_DNA"/>
</dbReference>
<organism evidence="2 3">
    <name type="scientific">Paenibacillus hodogayensis</name>
    <dbReference type="NCBI Taxonomy" id="279208"/>
    <lineage>
        <taxon>Bacteria</taxon>
        <taxon>Bacillati</taxon>
        <taxon>Bacillota</taxon>
        <taxon>Bacilli</taxon>
        <taxon>Bacillales</taxon>
        <taxon>Paenibacillaceae</taxon>
        <taxon>Paenibacillus</taxon>
    </lineage>
</organism>
<accession>A0ABV5VW50</accession>
<evidence type="ECO:0000256" key="1">
    <source>
        <dbReference type="SAM" id="Coils"/>
    </source>
</evidence>
<keyword evidence="1" id="KW-0175">Coiled coil</keyword>
<evidence type="ECO:0000313" key="3">
    <source>
        <dbReference type="Proteomes" id="UP001589619"/>
    </source>
</evidence>